<evidence type="ECO:0000313" key="1">
    <source>
        <dbReference type="EMBL" id="KAG8173174.1"/>
    </source>
</evidence>
<comment type="caution">
    <text evidence="1">The sequence shown here is derived from an EMBL/GenBank/DDBJ whole genome shotgun (WGS) entry which is preliminary data.</text>
</comment>
<organism evidence="1 2">
    <name type="scientific">Oedothorax gibbosus</name>
    <dbReference type="NCBI Taxonomy" id="931172"/>
    <lineage>
        <taxon>Eukaryota</taxon>
        <taxon>Metazoa</taxon>
        <taxon>Ecdysozoa</taxon>
        <taxon>Arthropoda</taxon>
        <taxon>Chelicerata</taxon>
        <taxon>Arachnida</taxon>
        <taxon>Araneae</taxon>
        <taxon>Araneomorphae</taxon>
        <taxon>Entelegynae</taxon>
        <taxon>Araneoidea</taxon>
        <taxon>Linyphiidae</taxon>
        <taxon>Erigoninae</taxon>
        <taxon>Oedothorax</taxon>
    </lineage>
</organism>
<reference evidence="1 2" key="1">
    <citation type="journal article" date="2022" name="Nat. Ecol. Evol.">
        <title>A masculinizing supergene underlies an exaggerated male reproductive morph in a spider.</title>
        <authorList>
            <person name="Hendrickx F."/>
            <person name="De Corte Z."/>
            <person name="Sonet G."/>
            <person name="Van Belleghem S.M."/>
            <person name="Kostlbacher S."/>
            <person name="Vangestel C."/>
        </authorList>
    </citation>
    <scope>NUCLEOTIDE SEQUENCE [LARGE SCALE GENOMIC DNA]</scope>
    <source>
        <strain evidence="1">W744_W776</strain>
    </source>
</reference>
<gene>
    <name evidence="1" type="ORF">JTE90_019554</name>
</gene>
<sequence length="176" mass="20503">MFFNKTGKYLLRESACPLYTQTAILSGQFTLRIEKLDDKGLKYYTGYSRAQLNTIATIIELHLRKNPVICESLDLENQVFMTLYMYRQAPEFTRLAIEMKINLSRCKLIISQWTQILYDILRNLDFWKEGQGNPNEGQYTAILDCTGVETQKPACKPAKLSQVMWSDCKERYTLKC</sequence>
<protein>
    <submittedName>
        <fullName evidence="1">Uncharacterized protein</fullName>
    </submittedName>
</protein>
<dbReference type="Proteomes" id="UP000827092">
    <property type="component" value="Unassembled WGS sequence"/>
</dbReference>
<accession>A0AAV6TNJ8</accession>
<dbReference type="EMBL" id="JAFNEN010002007">
    <property type="protein sequence ID" value="KAG8173174.1"/>
    <property type="molecule type" value="Genomic_DNA"/>
</dbReference>
<proteinExistence type="predicted"/>
<evidence type="ECO:0000313" key="2">
    <source>
        <dbReference type="Proteomes" id="UP000827092"/>
    </source>
</evidence>
<dbReference type="AlphaFoldDB" id="A0AAV6TNJ8"/>
<name>A0AAV6TNJ8_9ARAC</name>
<dbReference type="PANTHER" id="PTHR23080">
    <property type="entry name" value="THAP DOMAIN PROTEIN"/>
    <property type="match status" value="1"/>
</dbReference>
<keyword evidence="2" id="KW-1185">Reference proteome</keyword>